<name>A0A810KYE3_9ACTN</name>
<reference evidence="5" key="1">
    <citation type="submission" date="2020-08" db="EMBL/GenBank/DDBJ databases">
        <title>Whole genome shotgun sequence of Actinocatenispora sera NBRC 101916.</title>
        <authorList>
            <person name="Komaki H."/>
            <person name="Tamura T."/>
        </authorList>
    </citation>
    <scope>NUCLEOTIDE SEQUENCE</scope>
    <source>
        <strain evidence="5">NBRC 101916</strain>
    </source>
</reference>
<gene>
    <name evidence="5" type="ORF">Asera_15370</name>
</gene>
<dbReference type="InterPro" id="IPR010982">
    <property type="entry name" value="Lambda_DNA-bd_dom_sf"/>
</dbReference>
<keyword evidence="6" id="KW-1185">Reference proteome</keyword>
<evidence type="ECO:0000259" key="4">
    <source>
        <dbReference type="PROSITE" id="PS50932"/>
    </source>
</evidence>
<dbReference type="GO" id="GO:0000976">
    <property type="term" value="F:transcription cis-regulatory region binding"/>
    <property type="evidence" value="ECO:0007669"/>
    <property type="project" value="TreeGrafter"/>
</dbReference>
<protein>
    <submittedName>
        <fullName evidence="5">LacI family transcriptional regulator</fullName>
    </submittedName>
</protein>
<accession>A0A810KYE3</accession>
<keyword evidence="3" id="KW-0804">Transcription</keyword>
<dbReference type="PANTHER" id="PTHR30146">
    <property type="entry name" value="LACI-RELATED TRANSCRIPTIONAL REPRESSOR"/>
    <property type="match status" value="1"/>
</dbReference>
<dbReference type="Pfam" id="PF13377">
    <property type="entry name" value="Peripla_BP_3"/>
    <property type="match status" value="1"/>
</dbReference>
<evidence type="ECO:0000256" key="1">
    <source>
        <dbReference type="ARBA" id="ARBA00023015"/>
    </source>
</evidence>
<dbReference type="InterPro" id="IPR046335">
    <property type="entry name" value="LacI/GalR-like_sensor"/>
</dbReference>
<dbReference type="SUPFAM" id="SSF47413">
    <property type="entry name" value="lambda repressor-like DNA-binding domains"/>
    <property type="match status" value="1"/>
</dbReference>
<dbReference type="EMBL" id="AP023354">
    <property type="protein sequence ID" value="BCJ27429.1"/>
    <property type="molecule type" value="Genomic_DNA"/>
</dbReference>
<dbReference type="Gene3D" id="1.10.260.40">
    <property type="entry name" value="lambda repressor-like DNA-binding domains"/>
    <property type="match status" value="1"/>
</dbReference>
<dbReference type="SUPFAM" id="SSF53822">
    <property type="entry name" value="Periplasmic binding protein-like I"/>
    <property type="match status" value="1"/>
</dbReference>
<evidence type="ECO:0000313" key="5">
    <source>
        <dbReference type="EMBL" id="BCJ27429.1"/>
    </source>
</evidence>
<dbReference type="CDD" id="cd06267">
    <property type="entry name" value="PBP1_LacI_sugar_binding-like"/>
    <property type="match status" value="1"/>
</dbReference>
<dbReference type="InterPro" id="IPR000843">
    <property type="entry name" value="HTH_LacI"/>
</dbReference>
<dbReference type="Pfam" id="PF00356">
    <property type="entry name" value="LacI"/>
    <property type="match status" value="1"/>
</dbReference>
<evidence type="ECO:0000313" key="6">
    <source>
        <dbReference type="Proteomes" id="UP000680750"/>
    </source>
</evidence>
<keyword evidence="2" id="KW-0238">DNA-binding</keyword>
<organism evidence="5 6">
    <name type="scientific">Actinocatenispora sera</name>
    <dbReference type="NCBI Taxonomy" id="390989"/>
    <lineage>
        <taxon>Bacteria</taxon>
        <taxon>Bacillati</taxon>
        <taxon>Actinomycetota</taxon>
        <taxon>Actinomycetes</taxon>
        <taxon>Micromonosporales</taxon>
        <taxon>Micromonosporaceae</taxon>
        <taxon>Actinocatenispora</taxon>
    </lineage>
</organism>
<dbReference type="RefSeq" id="WP_051802577.1">
    <property type="nucleotide sequence ID" value="NZ_AP023354.1"/>
</dbReference>
<evidence type="ECO:0000256" key="3">
    <source>
        <dbReference type="ARBA" id="ARBA00023163"/>
    </source>
</evidence>
<dbReference type="CDD" id="cd01392">
    <property type="entry name" value="HTH_LacI"/>
    <property type="match status" value="1"/>
</dbReference>
<feature type="domain" description="HTH lacI-type" evidence="4">
    <location>
        <begin position="14"/>
        <end position="68"/>
    </location>
</feature>
<dbReference type="SMART" id="SM00354">
    <property type="entry name" value="HTH_LACI"/>
    <property type="match status" value="1"/>
</dbReference>
<dbReference type="PANTHER" id="PTHR30146:SF109">
    <property type="entry name" value="HTH-TYPE TRANSCRIPTIONAL REGULATOR GALS"/>
    <property type="match status" value="1"/>
</dbReference>
<dbReference type="Proteomes" id="UP000680750">
    <property type="component" value="Chromosome"/>
</dbReference>
<dbReference type="PROSITE" id="PS50932">
    <property type="entry name" value="HTH_LACI_2"/>
    <property type="match status" value="1"/>
</dbReference>
<sequence length="353" mass="38387">MTVHRPTGTMRRRVRLSDIAEAVGCSVNTVSRALTGKDSVSPATRAQVMAEAERLGYVPNHQARSLVLGSTRTVGLVITNPSNTLYAGLISSVELRCRALGYTVMLLATEESPESERVAAESLLHAGVDSALAVPVQAEAGHWERLRRAGIDLVFVSRELPGMNVDFVGIDNEHGAYQSTAHVLEAGARVVWALEEDLPISTVRQRRDGYLRAIADHAADPDSARVLSVPTRRRDSLTLPWQAEEAYRLAKRLLAEADLPDAFVTGNDYFALALIRALTEHGLRVPDDVLVVGYGDHPYAGYLTPTLSSVALPATELGTTAVDVLMRRTAEPDAPTTRHLIAPHLIPRESTRR</sequence>
<keyword evidence="1" id="KW-0805">Transcription regulation</keyword>
<proteinExistence type="predicted"/>
<dbReference type="GO" id="GO:0003700">
    <property type="term" value="F:DNA-binding transcription factor activity"/>
    <property type="evidence" value="ECO:0007669"/>
    <property type="project" value="TreeGrafter"/>
</dbReference>
<dbReference type="KEGG" id="aser:Asera_15370"/>
<evidence type="ECO:0000256" key="2">
    <source>
        <dbReference type="ARBA" id="ARBA00023125"/>
    </source>
</evidence>
<dbReference type="Gene3D" id="3.40.50.2300">
    <property type="match status" value="2"/>
</dbReference>
<dbReference type="AlphaFoldDB" id="A0A810KYE3"/>
<dbReference type="InterPro" id="IPR028082">
    <property type="entry name" value="Peripla_BP_I"/>
</dbReference>